<evidence type="ECO:0000313" key="1">
    <source>
        <dbReference type="EMBL" id="KAK3925297.1"/>
    </source>
</evidence>
<comment type="caution">
    <text evidence="1">The sequence shown here is derived from an EMBL/GenBank/DDBJ whole genome shotgun (WGS) entry which is preliminary data.</text>
</comment>
<reference evidence="1" key="2">
    <citation type="journal article" date="2023" name="BMC Genomics">
        <title>Pest status, molecular evolution, and epigenetic factors derived from the genome assembly of Frankliniella fusca, a thysanopteran phytovirus vector.</title>
        <authorList>
            <person name="Catto M.A."/>
            <person name="Labadie P.E."/>
            <person name="Jacobson A.L."/>
            <person name="Kennedy G.G."/>
            <person name="Srinivasan R."/>
            <person name="Hunt B.G."/>
        </authorList>
    </citation>
    <scope>NUCLEOTIDE SEQUENCE</scope>
    <source>
        <strain evidence="1">PL_HMW_Pooled</strain>
    </source>
</reference>
<reference evidence="1" key="1">
    <citation type="submission" date="2021-07" db="EMBL/GenBank/DDBJ databases">
        <authorList>
            <person name="Catto M.A."/>
            <person name="Jacobson A."/>
            <person name="Kennedy G."/>
            <person name="Labadie P."/>
            <person name="Hunt B.G."/>
            <person name="Srinivasan R."/>
        </authorList>
    </citation>
    <scope>NUCLEOTIDE SEQUENCE</scope>
    <source>
        <strain evidence="1">PL_HMW_Pooled</strain>
        <tissue evidence="1">Head</tissue>
    </source>
</reference>
<dbReference type="AlphaFoldDB" id="A0AAE1LP79"/>
<evidence type="ECO:0000313" key="2">
    <source>
        <dbReference type="Proteomes" id="UP001219518"/>
    </source>
</evidence>
<sequence>MEFIGCEWEFAHLTHMPHVLGRLTLPARGPRGRLPALRLSHLRRVAIAECLRRVLEVEDVVPQRQRRWVVRPLYSMRRQWGAWYTKIPFMRENDEELFFNFLRVTPAIFDELLAKVRPYIENR</sequence>
<organism evidence="1 2">
    <name type="scientific">Frankliniella fusca</name>
    <dbReference type="NCBI Taxonomy" id="407009"/>
    <lineage>
        <taxon>Eukaryota</taxon>
        <taxon>Metazoa</taxon>
        <taxon>Ecdysozoa</taxon>
        <taxon>Arthropoda</taxon>
        <taxon>Hexapoda</taxon>
        <taxon>Insecta</taxon>
        <taxon>Pterygota</taxon>
        <taxon>Neoptera</taxon>
        <taxon>Paraneoptera</taxon>
        <taxon>Thysanoptera</taxon>
        <taxon>Terebrantia</taxon>
        <taxon>Thripoidea</taxon>
        <taxon>Thripidae</taxon>
        <taxon>Frankliniella</taxon>
    </lineage>
</organism>
<name>A0AAE1LP79_9NEOP</name>
<gene>
    <name evidence="1" type="ORF">KUF71_013504</name>
</gene>
<proteinExistence type="predicted"/>
<dbReference type="Proteomes" id="UP001219518">
    <property type="component" value="Unassembled WGS sequence"/>
</dbReference>
<keyword evidence="2" id="KW-1185">Reference proteome</keyword>
<dbReference type="EMBL" id="JAHWGI010001226">
    <property type="protein sequence ID" value="KAK3925297.1"/>
    <property type="molecule type" value="Genomic_DNA"/>
</dbReference>
<accession>A0AAE1LP79</accession>
<protein>
    <submittedName>
        <fullName evidence="1">Metaxin-1</fullName>
    </submittedName>
</protein>